<dbReference type="EMBL" id="JARQWQ010000189">
    <property type="protein sequence ID" value="KAK2547366.1"/>
    <property type="molecule type" value="Genomic_DNA"/>
</dbReference>
<reference evidence="2" key="1">
    <citation type="journal article" date="2023" name="G3 (Bethesda)">
        <title>Whole genome assembly and annotation of the endangered Caribbean coral Acropora cervicornis.</title>
        <authorList>
            <person name="Selwyn J.D."/>
            <person name="Vollmer S.V."/>
        </authorList>
    </citation>
    <scope>NUCLEOTIDE SEQUENCE</scope>
    <source>
        <strain evidence="2">K2</strain>
    </source>
</reference>
<accession>A0AAD9URL7</accession>
<dbReference type="InterPro" id="IPR050951">
    <property type="entry name" value="Retrovirus_Pol_polyprotein"/>
</dbReference>
<dbReference type="AlphaFoldDB" id="A0AAD9URL7"/>
<feature type="region of interest" description="Disordered" evidence="1">
    <location>
        <begin position="1"/>
        <end position="26"/>
    </location>
</feature>
<organism evidence="2 3">
    <name type="scientific">Acropora cervicornis</name>
    <name type="common">Staghorn coral</name>
    <dbReference type="NCBI Taxonomy" id="6130"/>
    <lineage>
        <taxon>Eukaryota</taxon>
        <taxon>Metazoa</taxon>
        <taxon>Cnidaria</taxon>
        <taxon>Anthozoa</taxon>
        <taxon>Hexacorallia</taxon>
        <taxon>Scleractinia</taxon>
        <taxon>Astrocoeniina</taxon>
        <taxon>Acroporidae</taxon>
        <taxon>Acropora</taxon>
    </lineage>
</organism>
<feature type="compositionally biased region" description="Polar residues" evidence="1">
    <location>
        <begin position="373"/>
        <end position="385"/>
    </location>
</feature>
<evidence type="ECO:0000313" key="2">
    <source>
        <dbReference type="EMBL" id="KAK2547366.1"/>
    </source>
</evidence>
<sequence length="404" mass="45694">MATEGATTEAAPETSPPPYTQIFMPPSNLPPPKALVLDDNVASNWKAWKKVWSRYEIATGISKQESLTVASVHIDDGTDQYEISTGGEQPSHANKALVNLYVNRRELGNKIRFQVDTGSECDLLPLKMYKSITGDNTVERLEKCSKSIVSYTAERKQIAEKVSLPVWHKDRRKTLTFYVVNGDYQPVLLLNRSIMLGIHEDGLSVSPTRLQEFKRVTECDPEMQLLISAIHKGWPLSRKDCPAKLVPHYDSRSELVEDSGLVYRGVRLVVPHLLRADMLKEIHRDKLAKQKAIQKERYNAKSRPLTPLQPDQAIRMKLPGDTKWSLGSCVKAFPNRSYEVKVAGRRYRRNRRQLRTTAEIPPSPSLEDDSSHHLPQTTRPRSASQKPDLIIDHDKPADVPSLPI</sequence>
<feature type="non-terminal residue" evidence="2">
    <location>
        <position position="1"/>
    </location>
</feature>
<feature type="compositionally biased region" description="Low complexity" evidence="1">
    <location>
        <begin position="1"/>
        <end position="13"/>
    </location>
</feature>
<evidence type="ECO:0000256" key="1">
    <source>
        <dbReference type="SAM" id="MobiDB-lite"/>
    </source>
</evidence>
<dbReference type="PANTHER" id="PTHR37984:SF5">
    <property type="entry name" value="PROTEIN NYNRIN-LIKE"/>
    <property type="match status" value="1"/>
</dbReference>
<reference evidence="2" key="2">
    <citation type="journal article" date="2023" name="Science">
        <title>Genomic signatures of disease resistance in endangered staghorn corals.</title>
        <authorList>
            <person name="Vollmer S.V."/>
            <person name="Selwyn J.D."/>
            <person name="Despard B.A."/>
            <person name="Roesel C.L."/>
        </authorList>
    </citation>
    <scope>NUCLEOTIDE SEQUENCE</scope>
    <source>
        <strain evidence="2">K2</strain>
    </source>
</reference>
<dbReference type="Proteomes" id="UP001249851">
    <property type="component" value="Unassembled WGS sequence"/>
</dbReference>
<dbReference type="PANTHER" id="PTHR37984">
    <property type="entry name" value="PROTEIN CBG26694"/>
    <property type="match status" value="1"/>
</dbReference>
<comment type="caution">
    <text evidence="2">The sequence shown here is derived from an EMBL/GenBank/DDBJ whole genome shotgun (WGS) entry which is preliminary data.</text>
</comment>
<gene>
    <name evidence="2" type="ORF">P5673_032734</name>
</gene>
<proteinExistence type="predicted"/>
<keyword evidence="3" id="KW-1185">Reference proteome</keyword>
<feature type="region of interest" description="Disordered" evidence="1">
    <location>
        <begin position="349"/>
        <end position="404"/>
    </location>
</feature>
<name>A0AAD9URL7_ACRCE</name>
<protein>
    <submittedName>
        <fullName evidence="2">Uncharacterized protein</fullName>
    </submittedName>
</protein>
<evidence type="ECO:0000313" key="3">
    <source>
        <dbReference type="Proteomes" id="UP001249851"/>
    </source>
</evidence>